<keyword evidence="3" id="KW-1185">Reference proteome</keyword>
<reference evidence="2" key="1">
    <citation type="submission" date="2023-06" db="EMBL/GenBank/DDBJ databases">
        <authorList>
            <consortium name="Lawrence Berkeley National Laboratory"/>
            <person name="Ahrendt S."/>
            <person name="Sahu N."/>
            <person name="Indic B."/>
            <person name="Wong-Bajracharya J."/>
            <person name="Merenyi Z."/>
            <person name="Ke H.-M."/>
            <person name="Monk M."/>
            <person name="Kocsube S."/>
            <person name="Drula E."/>
            <person name="Lipzen A."/>
            <person name="Balint B."/>
            <person name="Henrissat B."/>
            <person name="Andreopoulos B."/>
            <person name="Martin F.M."/>
            <person name="Harder C.B."/>
            <person name="Rigling D."/>
            <person name="Ford K.L."/>
            <person name="Foster G.D."/>
            <person name="Pangilinan J."/>
            <person name="Papanicolaou A."/>
            <person name="Barry K."/>
            <person name="LaButti K."/>
            <person name="Viragh M."/>
            <person name="Koriabine M."/>
            <person name="Yan M."/>
            <person name="Riley R."/>
            <person name="Champramary S."/>
            <person name="Plett K.L."/>
            <person name="Tsai I.J."/>
            <person name="Slot J."/>
            <person name="Sipos G."/>
            <person name="Plett J."/>
            <person name="Nagy L.G."/>
            <person name="Grigoriev I.V."/>
        </authorList>
    </citation>
    <scope>NUCLEOTIDE SEQUENCE</scope>
    <source>
        <strain evidence="2">ICMP 16352</strain>
    </source>
</reference>
<evidence type="ECO:0000313" key="2">
    <source>
        <dbReference type="EMBL" id="KAK0479322.1"/>
    </source>
</evidence>
<accession>A0AA39U7P7</accession>
<evidence type="ECO:0000256" key="1">
    <source>
        <dbReference type="SAM" id="MobiDB-lite"/>
    </source>
</evidence>
<dbReference type="AlphaFoldDB" id="A0AA39U7P7"/>
<proteinExistence type="predicted"/>
<feature type="region of interest" description="Disordered" evidence="1">
    <location>
        <begin position="27"/>
        <end position="50"/>
    </location>
</feature>
<comment type="caution">
    <text evidence="2">The sequence shown here is derived from an EMBL/GenBank/DDBJ whole genome shotgun (WGS) entry which is preliminary data.</text>
</comment>
<dbReference type="Proteomes" id="UP001175227">
    <property type="component" value="Unassembled WGS sequence"/>
</dbReference>
<gene>
    <name evidence="2" type="ORF">IW261DRAFT_1420045</name>
</gene>
<feature type="compositionally biased region" description="Pro residues" evidence="1">
    <location>
        <begin position="30"/>
        <end position="46"/>
    </location>
</feature>
<name>A0AA39U7P7_9AGAR</name>
<sequence length="220" mass="24591">MSDNLELPGQFPAPPRPTKLERLIMQGVRPLPPPPNYPPPAPPARPTPRRLSPAISQERIYWPYVTPPETVITPTSDTESTMPTSVKSAAPLASASATSARAANTTEMLRAVSGNTNPPPDVLEYFHDLLENTFHRALLFTAPPTTDNIHQDHAESLAEVYSVMAGLGTSLTFLYEISENIRDREMQYIEQKKRRMKELDRSRVIVRKNVKDAIAYIPHN</sequence>
<evidence type="ECO:0000313" key="3">
    <source>
        <dbReference type="Proteomes" id="UP001175227"/>
    </source>
</evidence>
<organism evidence="2 3">
    <name type="scientific">Armillaria novae-zelandiae</name>
    <dbReference type="NCBI Taxonomy" id="153914"/>
    <lineage>
        <taxon>Eukaryota</taxon>
        <taxon>Fungi</taxon>
        <taxon>Dikarya</taxon>
        <taxon>Basidiomycota</taxon>
        <taxon>Agaricomycotina</taxon>
        <taxon>Agaricomycetes</taxon>
        <taxon>Agaricomycetidae</taxon>
        <taxon>Agaricales</taxon>
        <taxon>Marasmiineae</taxon>
        <taxon>Physalacriaceae</taxon>
        <taxon>Armillaria</taxon>
    </lineage>
</organism>
<protein>
    <submittedName>
        <fullName evidence="2">Uncharacterized protein</fullName>
    </submittedName>
</protein>
<dbReference type="EMBL" id="JAUEPR010000012">
    <property type="protein sequence ID" value="KAK0479322.1"/>
    <property type="molecule type" value="Genomic_DNA"/>
</dbReference>